<accession>A0A8S4D8T8</accession>
<reference evidence="9" key="1">
    <citation type="submission" date="2020-11" db="EMBL/GenBank/DDBJ databases">
        <authorList>
            <person name="Whiteford S."/>
        </authorList>
    </citation>
    <scope>NUCLEOTIDE SEQUENCE</scope>
</reference>
<keyword evidence="4" id="KW-1015">Disulfide bond</keyword>
<evidence type="ECO:0000256" key="8">
    <source>
        <dbReference type="SAM" id="MobiDB-lite"/>
    </source>
</evidence>
<dbReference type="Pfam" id="PF13469">
    <property type="entry name" value="Sulfotransfer_3"/>
    <property type="match status" value="1"/>
</dbReference>
<dbReference type="GO" id="GO:0008476">
    <property type="term" value="F:protein-tyrosine sulfotransferase activity"/>
    <property type="evidence" value="ECO:0007669"/>
    <property type="project" value="UniProtKB-EC"/>
</dbReference>
<evidence type="ECO:0000256" key="4">
    <source>
        <dbReference type="ARBA" id="ARBA00023157"/>
    </source>
</evidence>
<gene>
    <name evidence="9" type="ORF">PLXY2_LOCUS1566</name>
</gene>
<comment type="similarity">
    <text evidence="2 7">Belongs to the protein sulfotransferase family.</text>
</comment>
<organism evidence="9 10">
    <name type="scientific">Plutella xylostella</name>
    <name type="common">Diamondback moth</name>
    <name type="synonym">Plutella maculipennis</name>
    <dbReference type="NCBI Taxonomy" id="51655"/>
    <lineage>
        <taxon>Eukaryota</taxon>
        <taxon>Metazoa</taxon>
        <taxon>Ecdysozoa</taxon>
        <taxon>Arthropoda</taxon>
        <taxon>Hexapoda</taxon>
        <taxon>Insecta</taxon>
        <taxon>Pterygota</taxon>
        <taxon>Neoptera</taxon>
        <taxon>Endopterygota</taxon>
        <taxon>Lepidoptera</taxon>
        <taxon>Glossata</taxon>
        <taxon>Ditrysia</taxon>
        <taxon>Yponomeutoidea</taxon>
        <taxon>Plutellidae</taxon>
        <taxon>Plutella</taxon>
    </lineage>
</organism>
<comment type="caution">
    <text evidence="9">The sequence shown here is derived from an EMBL/GenBank/DDBJ whole genome shotgun (WGS) entry which is preliminary data.</text>
</comment>
<keyword evidence="5" id="KW-0325">Glycoprotein</keyword>
<sequence length="341" mass="37415">MVRGGRARALLRAGALLAAGAALLALGWRLGGAGRADEGAAAGRARGQAVPGRQLPLVFIGGVPRSGTTLMRAMLDAHPDVRCGQETRVVPRVLQMQQHWARSARERTRLEQAGVDKEVLDNAVAAFCLEVIVRHGEAAPRLCNKDPLVLKMGSYVLELFPNAKFIFMVRDGRATVHSIISRKVTITGFDLTSYRQCLSKWNAAAAVMHRECQALGARCLAVQYERLVLRPRETLARVLQFLELPWSERVLHHERYIGRPHGVALSNVERSSDQVVRAVNREALDKWVAHVPADVRADMAELAPMLSRLGYDPWANPPRYAEPEDPAAAAAPAPPDHPLDT</sequence>
<evidence type="ECO:0000256" key="7">
    <source>
        <dbReference type="RuleBase" id="RU365018"/>
    </source>
</evidence>
<evidence type="ECO:0000256" key="3">
    <source>
        <dbReference type="ARBA" id="ARBA00022679"/>
    </source>
</evidence>
<protein>
    <recommendedName>
        <fullName evidence="7">Protein-tyrosine sulfotransferase</fullName>
        <ecNumber evidence="7">2.8.2.20</ecNumber>
    </recommendedName>
</protein>
<comment type="function">
    <text evidence="1 7">Catalyzes the O-sulfation of tyrosine residues within acidic motifs of polypeptides, using 3'-phosphoadenylyl sulfate (PAPS) as cosubstrate.</text>
</comment>
<dbReference type="Gene3D" id="3.40.50.300">
    <property type="entry name" value="P-loop containing nucleotide triphosphate hydrolases"/>
    <property type="match status" value="1"/>
</dbReference>
<evidence type="ECO:0000256" key="1">
    <source>
        <dbReference type="ARBA" id="ARBA00003886"/>
    </source>
</evidence>
<feature type="region of interest" description="Disordered" evidence="8">
    <location>
        <begin position="316"/>
        <end position="341"/>
    </location>
</feature>
<dbReference type="InterPro" id="IPR027417">
    <property type="entry name" value="P-loop_NTPase"/>
</dbReference>
<dbReference type="FunFam" id="3.40.50.300:FF:002853">
    <property type="entry name" value="Protein-tyrosine sulfotransferase"/>
    <property type="match status" value="1"/>
</dbReference>
<dbReference type="Proteomes" id="UP000653454">
    <property type="component" value="Unassembled WGS sequence"/>
</dbReference>
<feature type="compositionally biased region" description="Pro residues" evidence="8">
    <location>
        <begin position="332"/>
        <end position="341"/>
    </location>
</feature>
<dbReference type="SUPFAM" id="SSF52540">
    <property type="entry name" value="P-loop containing nucleoside triphosphate hydrolases"/>
    <property type="match status" value="1"/>
</dbReference>
<proteinExistence type="inferred from homology"/>
<dbReference type="InterPro" id="IPR026634">
    <property type="entry name" value="TPST-like"/>
</dbReference>
<evidence type="ECO:0000256" key="2">
    <source>
        <dbReference type="ARBA" id="ARBA00009988"/>
    </source>
</evidence>
<dbReference type="GO" id="GO:0005794">
    <property type="term" value="C:Golgi apparatus"/>
    <property type="evidence" value="ECO:0007669"/>
    <property type="project" value="TreeGrafter"/>
</dbReference>
<evidence type="ECO:0000256" key="6">
    <source>
        <dbReference type="ARBA" id="ARBA00048460"/>
    </source>
</evidence>
<comment type="catalytic activity">
    <reaction evidence="6 7">
        <text>L-tyrosyl-[protein] + 3'-phosphoadenylyl sulfate = O-sulfo-L-tyrosine-[protein] + adenosine 3',5'-bisphosphate + H(+)</text>
        <dbReference type="Rhea" id="RHEA:16801"/>
        <dbReference type="Rhea" id="RHEA-COMP:10136"/>
        <dbReference type="Rhea" id="RHEA-COMP:11688"/>
        <dbReference type="ChEBI" id="CHEBI:15378"/>
        <dbReference type="ChEBI" id="CHEBI:46858"/>
        <dbReference type="ChEBI" id="CHEBI:58339"/>
        <dbReference type="ChEBI" id="CHEBI:58343"/>
        <dbReference type="ChEBI" id="CHEBI:65286"/>
        <dbReference type="EC" id="2.8.2.20"/>
    </reaction>
</comment>
<evidence type="ECO:0000313" key="10">
    <source>
        <dbReference type="Proteomes" id="UP000653454"/>
    </source>
</evidence>
<evidence type="ECO:0000313" key="9">
    <source>
        <dbReference type="EMBL" id="CAG9095278.1"/>
    </source>
</evidence>
<dbReference type="AlphaFoldDB" id="A0A8S4D8T8"/>
<dbReference type="PANTHER" id="PTHR12788">
    <property type="entry name" value="PROTEIN-TYROSINE SULFOTRANSFERASE 2"/>
    <property type="match status" value="1"/>
</dbReference>
<name>A0A8S4D8T8_PLUXY</name>
<keyword evidence="10" id="KW-1185">Reference proteome</keyword>
<keyword evidence="3 7" id="KW-0808">Transferase</keyword>
<dbReference type="EMBL" id="CAJHNJ030000004">
    <property type="protein sequence ID" value="CAG9095278.1"/>
    <property type="molecule type" value="Genomic_DNA"/>
</dbReference>
<evidence type="ECO:0000256" key="5">
    <source>
        <dbReference type="ARBA" id="ARBA00023180"/>
    </source>
</evidence>
<dbReference type="PANTHER" id="PTHR12788:SF10">
    <property type="entry name" value="PROTEIN-TYROSINE SULFOTRANSFERASE"/>
    <property type="match status" value="1"/>
</dbReference>
<dbReference type="EC" id="2.8.2.20" evidence="7"/>